<reference evidence="2" key="2">
    <citation type="submission" date="2015-01" db="EMBL/GenBank/DDBJ databases">
        <title>Evolutionary Origins and Diversification of the Mycorrhizal Mutualists.</title>
        <authorList>
            <consortium name="DOE Joint Genome Institute"/>
            <consortium name="Mycorrhizal Genomics Consortium"/>
            <person name="Kohler A."/>
            <person name="Kuo A."/>
            <person name="Nagy L.G."/>
            <person name="Floudas D."/>
            <person name="Copeland A."/>
            <person name="Barry K.W."/>
            <person name="Cichocki N."/>
            <person name="Veneault-Fourrey C."/>
            <person name="LaButti K."/>
            <person name="Lindquist E.A."/>
            <person name="Lipzen A."/>
            <person name="Lundell T."/>
            <person name="Morin E."/>
            <person name="Murat C."/>
            <person name="Riley R."/>
            <person name="Ohm R."/>
            <person name="Sun H."/>
            <person name="Tunlid A."/>
            <person name="Henrissat B."/>
            <person name="Grigoriev I.V."/>
            <person name="Hibbett D.S."/>
            <person name="Martin F."/>
        </authorList>
    </citation>
    <scope>NUCLEOTIDE SEQUENCE [LARGE SCALE GENOMIC DNA]</scope>
    <source>
        <strain evidence="2">441</strain>
    </source>
</reference>
<sequence>MYVKKGNYGHAIPLIERVKNLAPKDKQCLPLMKISYLGGLSMDWTSLFNNVDVKPSTLKDVQQKSWTFSSTSSGHQMKRSRGAG</sequence>
<dbReference type="Proteomes" id="UP000054018">
    <property type="component" value="Unassembled WGS sequence"/>
</dbReference>
<keyword evidence="2" id="KW-1185">Reference proteome</keyword>
<protein>
    <submittedName>
        <fullName evidence="1">Unplaced genomic scaffold scaffold_247, whole genome shotgun sequence</fullName>
    </submittedName>
</protein>
<proteinExistence type="predicted"/>
<accession>A0A0C9Z3I1</accession>
<dbReference type="HOGENOM" id="CLU_2528312_0_0_1"/>
<organism evidence="1 2">
    <name type="scientific">Pisolithus microcarpus 441</name>
    <dbReference type="NCBI Taxonomy" id="765257"/>
    <lineage>
        <taxon>Eukaryota</taxon>
        <taxon>Fungi</taxon>
        <taxon>Dikarya</taxon>
        <taxon>Basidiomycota</taxon>
        <taxon>Agaricomycotina</taxon>
        <taxon>Agaricomycetes</taxon>
        <taxon>Agaricomycetidae</taxon>
        <taxon>Boletales</taxon>
        <taxon>Sclerodermatineae</taxon>
        <taxon>Pisolithaceae</taxon>
        <taxon>Pisolithus</taxon>
    </lineage>
</organism>
<dbReference type="EMBL" id="KN833931">
    <property type="protein sequence ID" value="KIK14573.1"/>
    <property type="molecule type" value="Genomic_DNA"/>
</dbReference>
<evidence type="ECO:0000313" key="1">
    <source>
        <dbReference type="EMBL" id="KIK14573.1"/>
    </source>
</evidence>
<dbReference type="AlphaFoldDB" id="A0A0C9Z3I1"/>
<evidence type="ECO:0000313" key="2">
    <source>
        <dbReference type="Proteomes" id="UP000054018"/>
    </source>
</evidence>
<reference evidence="1 2" key="1">
    <citation type="submission" date="2014-04" db="EMBL/GenBank/DDBJ databases">
        <authorList>
            <consortium name="DOE Joint Genome Institute"/>
            <person name="Kuo A."/>
            <person name="Kohler A."/>
            <person name="Costa M.D."/>
            <person name="Nagy L.G."/>
            <person name="Floudas D."/>
            <person name="Copeland A."/>
            <person name="Barry K.W."/>
            <person name="Cichocki N."/>
            <person name="Veneault-Fourrey C."/>
            <person name="LaButti K."/>
            <person name="Lindquist E.A."/>
            <person name="Lipzen A."/>
            <person name="Lundell T."/>
            <person name="Morin E."/>
            <person name="Murat C."/>
            <person name="Sun H."/>
            <person name="Tunlid A."/>
            <person name="Henrissat B."/>
            <person name="Grigoriev I.V."/>
            <person name="Hibbett D.S."/>
            <person name="Martin F."/>
            <person name="Nordberg H.P."/>
            <person name="Cantor M.N."/>
            <person name="Hua S.X."/>
        </authorList>
    </citation>
    <scope>NUCLEOTIDE SEQUENCE [LARGE SCALE GENOMIC DNA]</scope>
    <source>
        <strain evidence="1 2">441</strain>
    </source>
</reference>
<gene>
    <name evidence="1" type="ORF">PISMIDRAFT_347348</name>
</gene>
<name>A0A0C9Z3I1_9AGAM</name>